<dbReference type="InterPro" id="IPR001138">
    <property type="entry name" value="Zn2Cys6_DnaBD"/>
</dbReference>
<dbReference type="InterPro" id="IPR051127">
    <property type="entry name" value="Fungal_SecMet_Regulators"/>
</dbReference>
<dbReference type="SUPFAM" id="SSF57701">
    <property type="entry name" value="Zn2/Cys6 DNA-binding domain"/>
    <property type="match status" value="1"/>
</dbReference>
<keyword evidence="1" id="KW-0479">Metal-binding</keyword>
<keyword evidence="3" id="KW-0238">DNA-binding</keyword>
<accession>A0A9P9I8S1</accession>
<evidence type="ECO:0000313" key="8">
    <source>
        <dbReference type="EMBL" id="KAH7110674.1"/>
    </source>
</evidence>
<dbReference type="AlphaFoldDB" id="A0A9P9I8S1"/>
<dbReference type="GO" id="GO:0000981">
    <property type="term" value="F:DNA-binding transcription factor activity, RNA polymerase II-specific"/>
    <property type="evidence" value="ECO:0007669"/>
    <property type="project" value="InterPro"/>
</dbReference>
<evidence type="ECO:0000256" key="4">
    <source>
        <dbReference type="ARBA" id="ARBA00023163"/>
    </source>
</evidence>
<dbReference type="GO" id="GO:0005634">
    <property type="term" value="C:nucleus"/>
    <property type="evidence" value="ECO:0007669"/>
    <property type="project" value="TreeGrafter"/>
</dbReference>
<dbReference type="GO" id="GO:0000978">
    <property type="term" value="F:RNA polymerase II cis-regulatory region sequence-specific DNA binding"/>
    <property type="evidence" value="ECO:0007669"/>
    <property type="project" value="TreeGrafter"/>
</dbReference>
<name>A0A9P9I8S1_9HYPO</name>
<sequence length="704" mass="79185">MMAPAYVEREGASRKRRRVAEACGACRDRKTRCDGRQPVCQACEDRGVGSSCVYKINRRRRRRPMPMPMPVPITSASDREESRDAEWVSRRSSPNLQRVIDNANIASDSSCQPWSSTHSDGLAILAGRHDNSIYGPSSTVAFLRRLVTKSSHDPVSQPTHALAAVHIPERIPQQNDAMAQLPRRRSADEFLFCYWEFIHPMFPVLHKTTFFKQYEQFWATESRADDAISSDSAGENVIFLSTMNLVFALGCKFSNAIPDAQKESAADEFYQKSRQLSNFDALDSASLPLVQMWLLTGIYLQSTRHANRCWNSIGLAIRVAQGLGLHVDPGVRKTTSQLEREVRRRVWHTCVNLDRLLAMTFGRPTIINKGNAVLLPAMVDDEFLNEHAKGVQPPGTPSYLGLFVSSCTLLELLEKVLEFLSANEHTPSFESQLEASKYRAEMVMSVLDLNRQLDDFSISIPSYLRVAVQEDSDSPHANRVMLQKHVLDCRFLLTRLLLLRPLLLLSITMEEPKTHFLDATGQSMLTNAMVKQCCDLCVQTAFRLIDTVYASLRTPYRSSCWHAVYFTFSSAIVLMASLKCSMLNIESNQVDFQTKWDRCLAILEHYQDRVQSASHAINSLKAVQMRIFQNEHVQDEPSRGPVGSGLTPAFGGGMTMTAEPELGEIHGLDTADAFSMDGLSELYLSTHSTDMTWLELFQLQPNIS</sequence>
<dbReference type="SMART" id="SM00066">
    <property type="entry name" value="GAL4"/>
    <property type="match status" value="1"/>
</dbReference>
<dbReference type="PROSITE" id="PS50048">
    <property type="entry name" value="ZN2_CY6_FUNGAL_2"/>
    <property type="match status" value="1"/>
</dbReference>
<evidence type="ECO:0000256" key="2">
    <source>
        <dbReference type="ARBA" id="ARBA00023015"/>
    </source>
</evidence>
<protein>
    <submittedName>
        <fullName evidence="8">Fungal-specific transcription factor domain-containing protein</fullName>
    </submittedName>
</protein>
<evidence type="ECO:0000256" key="3">
    <source>
        <dbReference type="ARBA" id="ARBA00023125"/>
    </source>
</evidence>
<dbReference type="InterPro" id="IPR007219">
    <property type="entry name" value="XnlR_reg_dom"/>
</dbReference>
<dbReference type="Gene3D" id="4.10.240.10">
    <property type="entry name" value="Zn(2)-C6 fungal-type DNA-binding domain"/>
    <property type="match status" value="1"/>
</dbReference>
<feature type="domain" description="Zn(2)-C6 fungal-type" evidence="7">
    <location>
        <begin position="22"/>
        <end position="54"/>
    </location>
</feature>
<dbReference type="GO" id="GO:0000435">
    <property type="term" value="P:positive regulation of transcription from RNA polymerase II promoter by galactose"/>
    <property type="evidence" value="ECO:0007669"/>
    <property type="project" value="TreeGrafter"/>
</dbReference>
<evidence type="ECO:0000256" key="5">
    <source>
        <dbReference type="ARBA" id="ARBA00023242"/>
    </source>
</evidence>
<dbReference type="CDD" id="cd00067">
    <property type="entry name" value="GAL4"/>
    <property type="match status" value="1"/>
</dbReference>
<evidence type="ECO:0000256" key="6">
    <source>
        <dbReference type="SAM" id="MobiDB-lite"/>
    </source>
</evidence>
<evidence type="ECO:0000256" key="1">
    <source>
        <dbReference type="ARBA" id="ARBA00022723"/>
    </source>
</evidence>
<dbReference type="InterPro" id="IPR036864">
    <property type="entry name" value="Zn2-C6_fun-type_DNA-bd_sf"/>
</dbReference>
<keyword evidence="2" id="KW-0805">Transcription regulation</keyword>
<dbReference type="Pfam" id="PF04082">
    <property type="entry name" value="Fungal_trans"/>
    <property type="match status" value="1"/>
</dbReference>
<dbReference type="Proteomes" id="UP000738349">
    <property type="component" value="Unassembled WGS sequence"/>
</dbReference>
<keyword evidence="5" id="KW-0539">Nucleus</keyword>
<dbReference type="GO" id="GO:0006351">
    <property type="term" value="P:DNA-templated transcription"/>
    <property type="evidence" value="ECO:0007669"/>
    <property type="project" value="InterPro"/>
</dbReference>
<organism evidence="8 9">
    <name type="scientific">Dactylonectria macrodidyma</name>
    <dbReference type="NCBI Taxonomy" id="307937"/>
    <lineage>
        <taxon>Eukaryota</taxon>
        <taxon>Fungi</taxon>
        <taxon>Dikarya</taxon>
        <taxon>Ascomycota</taxon>
        <taxon>Pezizomycotina</taxon>
        <taxon>Sordariomycetes</taxon>
        <taxon>Hypocreomycetidae</taxon>
        <taxon>Hypocreales</taxon>
        <taxon>Nectriaceae</taxon>
        <taxon>Dactylonectria</taxon>
    </lineage>
</organism>
<dbReference type="SMART" id="SM00906">
    <property type="entry name" value="Fungal_trans"/>
    <property type="match status" value="1"/>
</dbReference>
<evidence type="ECO:0000313" key="9">
    <source>
        <dbReference type="Proteomes" id="UP000738349"/>
    </source>
</evidence>
<evidence type="ECO:0000259" key="7">
    <source>
        <dbReference type="PROSITE" id="PS50048"/>
    </source>
</evidence>
<dbReference type="PROSITE" id="PS00463">
    <property type="entry name" value="ZN2_CY6_FUNGAL_1"/>
    <property type="match status" value="1"/>
</dbReference>
<feature type="compositionally biased region" description="Basic and acidic residues" evidence="6">
    <location>
        <begin position="77"/>
        <end position="89"/>
    </location>
</feature>
<keyword evidence="4" id="KW-0804">Transcription</keyword>
<reference evidence="8" key="1">
    <citation type="journal article" date="2021" name="Nat. Commun.">
        <title>Genetic determinants of endophytism in the Arabidopsis root mycobiome.</title>
        <authorList>
            <person name="Mesny F."/>
            <person name="Miyauchi S."/>
            <person name="Thiergart T."/>
            <person name="Pickel B."/>
            <person name="Atanasova L."/>
            <person name="Karlsson M."/>
            <person name="Huettel B."/>
            <person name="Barry K.W."/>
            <person name="Haridas S."/>
            <person name="Chen C."/>
            <person name="Bauer D."/>
            <person name="Andreopoulos W."/>
            <person name="Pangilinan J."/>
            <person name="LaButti K."/>
            <person name="Riley R."/>
            <person name="Lipzen A."/>
            <person name="Clum A."/>
            <person name="Drula E."/>
            <person name="Henrissat B."/>
            <person name="Kohler A."/>
            <person name="Grigoriev I.V."/>
            <person name="Martin F.M."/>
            <person name="Hacquard S."/>
        </authorList>
    </citation>
    <scope>NUCLEOTIDE SEQUENCE</scope>
    <source>
        <strain evidence="8">MPI-CAGE-AT-0147</strain>
    </source>
</reference>
<proteinExistence type="predicted"/>
<dbReference type="Pfam" id="PF00172">
    <property type="entry name" value="Zn_clus"/>
    <property type="match status" value="1"/>
</dbReference>
<dbReference type="CDD" id="cd12148">
    <property type="entry name" value="fungal_TF_MHR"/>
    <property type="match status" value="1"/>
</dbReference>
<gene>
    <name evidence="8" type="ORF">EDB81DRAFT_831447</name>
</gene>
<comment type="caution">
    <text evidence="8">The sequence shown here is derived from an EMBL/GenBank/DDBJ whole genome shotgun (WGS) entry which is preliminary data.</text>
</comment>
<dbReference type="EMBL" id="JAGMUV010000044">
    <property type="protein sequence ID" value="KAH7110674.1"/>
    <property type="molecule type" value="Genomic_DNA"/>
</dbReference>
<dbReference type="PANTHER" id="PTHR47424">
    <property type="entry name" value="REGULATORY PROTEIN GAL4"/>
    <property type="match status" value="1"/>
</dbReference>
<keyword evidence="9" id="KW-1185">Reference proteome</keyword>
<feature type="region of interest" description="Disordered" evidence="6">
    <location>
        <begin position="63"/>
        <end position="90"/>
    </location>
</feature>
<dbReference type="OrthoDB" id="424974at2759"/>
<dbReference type="GO" id="GO:0008270">
    <property type="term" value="F:zinc ion binding"/>
    <property type="evidence" value="ECO:0007669"/>
    <property type="project" value="InterPro"/>
</dbReference>
<dbReference type="PANTHER" id="PTHR47424:SF3">
    <property type="entry name" value="REGULATORY PROTEIN GAL4"/>
    <property type="match status" value="1"/>
</dbReference>